<gene>
    <name evidence="1" type="ORF">G8V49_001027</name>
</gene>
<comment type="caution">
    <text evidence="1">The sequence shown here is derived from an EMBL/GenBank/DDBJ whole genome shotgun (WGS) entry which is preliminary data.</text>
</comment>
<keyword evidence="1" id="KW-0238">DNA-binding</keyword>
<reference evidence="1" key="1">
    <citation type="journal article" date="2018" name="Genome Biol.">
        <title>SKESA: strategic k-mer extension for scrupulous assemblies.</title>
        <authorList>
            <person name="Souvorov A."/>
            <person name="Agarwala R."/>
            <person name="Lipman D.J."/>
        </authorList>
    </citation>
    <scope>NUCLEOTIDE SEQUENCE</scope>
    <source>
        <strain evidence="1">MA.CK_98/00005752</strain>
    </source>
</reference>
<organism evidence="1">
    <name type="scientific">Salmonella enterica</name>
    <name type="common">Salmonella choleraesuis</name>
    <dbReference type="NCBI Taxonomy" id="28901"/>
    <lineage>
        <taxon>Bacteria</taxon>
        <taxon>Pseudomonadati</taxon>
        <taxon>Pseudomonadota</taxon>
        <taxon>Gammaproteobacteria</taxon>
        <taxon>Enterobacterales</taxon>
        <taxon>Enterobacteriaceae</taxon>
        <taxon>Salmonella</taxon>
    </lineage>
</organism>
<dbReference type="AlphaFoldDB" id="A0A759WBQ0"/>
<protein>
    <submittedName>
        <fullName evidence="1">DNA-binding protein</fullName>
    </submittedName>
</protein>
<evidence type="ECO:0000313" key="1">
    <source>
        <dbReference type="EMBL" id="HAG2208822.1"/>
    </source>
</evidence>
<sequence length="269" mass="30402">MMGSRNISDMTGKTHDNVKRDILTMLEQLGIHPSNLKDDDFKEFIVKRKEYQGRDVIDEIWLNEDLSTTLVTGYDPKRRLVIINQWRVQKEELVQMRIAAQPAPQPANTSANENILSLARVVAEATASATMKALMEATGIQALTGAQVLPHIEEKQRVQEPAQPEAEEPEIHDYPLDPSYEFIPIVRIAWNTTFSDAACRRLIDFAGLPVRKLEGVRGLCVHMKSFMDALKALIEESTPPTGKLKRWQHPDFGGFALRKDPKEIFGEAE</sequence>
<reference evidence="1" key="2">
    <citation type="submission" date="2020-02" db="EMBL/GenBank/DDBJ databases">
        <authorList>
            <consortium name="NCBI Pathogen Detection Project"/>
        </authorList>
    </citation>
    <scope>NUCLEOTIDE SEQUENCE</scope>
    <source>
        <strain evidence="1">MA.CK_98/00005752</strain>
    </source>
</reference>
<dbReference type="EMBL" id="DAAXQP010000002">
    <property type="protein sequence ID" value="HAG2208822.1"/>
    <property type="molecule type" value="Genomic_DNA"/>
</dbReference>
<accession>A0A759WBQ0</accession>
<name>A0A759WBQ0_SALER</name>
<proteinExistence type="predicted"/>
<dbReference type="GO" id="GO:0003677">
    <property type="term" value="F:DNA binding"/>
    <property type="evidence" value="ECO:0007669"/>
    <property type="project" value="UniProtKB-KW"/>
</dbReference>